<keyword evidence="1" id="KW-0472">Membrane</keyword>
<accession>A0A8T0XMP0</accession>
<keyword evidence="1" id="KW-1133">Transmembrane helix</keyword>
<name>A0A8T0XMP0_PANVG</name>
<sequence length="104" mass="11726">MPVRHINHEHHNTSITMVTSELQFIQTGTCDSSILNSTLRLWVYTLIIIISAPVSGVNPTYIDRSRSTQLVQPHTILHEFAAFRTCVIANGHNESIFATKNRVI</sequence>
<dbReference type="EMBL" id="CM029037">
    <property type="protein sequence ID" value="KAG2656719.1"/>
    <property type="molecule type" value="Genomic_DNA"/>
</dbReference>
<evidence type="ECO:0000256" key="1">
    <source>
        <dbReference type="SAM" id="Phobius"/>
    </source>
</evidence>
<reference evidence="2 3" key="1">
    <citation type="submission" date="2020-05" db="EMBL/GenBank/DDBJ databases">
        <title>WGS assembly of Panicum virgatum.</title>
        <authorList>
            <person name="Lovell J.T."/>
            <person name="Jenkins J."/>
            <person name="Shu S."/>
            <person name="Juenger T.E."/>
            <person name="Schmutz J."/>
        </authorList>
    </citation>
    <scope>NUCLEOTIDE SEQUENCE [LARGE SCALE GENOMIC DNA]</scope>
    <source>
        <strain evidence="3">cv. AP13</strain>
    </source>
</reference>
<evidence type="ECO:0000313" key="2">
    <source>
        <dbReference type="EMBL" id="KAG2656719.1"/>
    </source>
</evidence>
<organism evidence="2 3">
    <name type="scientific">Panicum virgatum</name>
    <name type="common">Blackwell switchgrass</name>
    <dbReference type="NCBI Taxonomy" id="38727"/>
    <lineage>
        <taxon>Eukaryota</taxon>
        <taxon>Viridiplantae</taxon>
        <taxon>Streptophyta</taxon>
        <taxon>Embryophyta</taxon>
        <taxon>Tracheophyta</taxon>
        <taxon>Spermatophyta</taxon>
        <taxon>Magnoliopsida</taxon>
        <taxon>Liliopsida</taxon>
        <taxon>Poales</taxon>
        <taxon>Poaceae</taxon>
        <taxon>PACMAD clade</taxon>
        <taxon>Panicoideae</taxon>
        <taxon>Panicodae</taxon>
        <taxon>Paniceae</taxon>
        <taxon>Panicinae</taxon>
        <taxon>Panicum</taxon>
        <taxon>Panicum sect. Hiantes</taxon>
    </lineage>
</organism>
<feature type="transmembrane region" description="Helical" evidence="1">
    <location>
        <begin position="41"/>
        <end position="62"/>
    </location>
</feature>
<gene>
    <name evidence="2" type="ORF">PVAP13_1KG132077</name>
</gene>
<keyword evidence="3" id="KW-1185">Reference proteome</keyword>
<keyword evidence="1" id="KW-0812">Transmembrane</keyword>
<proteinExistence type="predicted"/>
<dbReference type="Proteomes" id="UP000823388">
    <property type="component" value="Chromosome 1K"/>
</dbReference>
<comment type="caution">
    <text evidence="2">The sequence shown here is derived from an EMBL/GenBank/DDBJ whole genome shotgun (WGS) entry which is preliminary data.</text>
</comment>
<protein>
    <submittedName>
        <fullName evidence="2">Uncharacterized protein</fullName>
    </submittedName>
</protein>
<evidence type="ECO:0000313" key="3">
    <source>
        <dbReference type="Proteomes" id="UP000823388"/>
    </source>
</evidence>
<dbReference type="AlphaFoldDB" id="A0A8T0XMP0"/>